<evidence type="ECO:0000313" key="5">
    <source>
        <dbReference type="Proteomes" id="UP000310039"/>
    </source>
</evidence>
<sequence>MNKKSRLPYICSSHRKEREATLGSGVIVPSIERHHYADKAVAVSCCTAPPRLSWYYLSPSSTSDFSPYSFFTIHPANFYEMSTSQALKSRELYTVGWIAALPKELSAAIAMFDEQHDKPLDFEKHSSDSNSYHCGRIGNHNIVVACLPHGIYGTTSAATTASSMLFSFPNVKVGLMVGIGAAIPSDANDIRLGDVVVSLPHGRSGGVIQYDLGKNHVETASGSDHVLHVFERRGTLNTPPQALLNATGSLEARARIQGHQFPELLQDMLRRHPRMAKSKPRQPGYVYQGQEKDRLFKASYPHMSGLGCKDCDPALEFPRDAREDPSIPEVHYGVIASGNRLIKDAVEREMIAKDSGEDCLCLETEAAGLMNSFPCLVIRGICDYADSHKNDDWQEYAAATAAAYAKELLSYLDSADVTQASRAIEVIEQLSEDVHKIRVSLKGVAKAMDETQANTVYHSIVKWLSAPDPSTNYNVAQEQRRKGTGSWFLQGQLFQEWNRNPHACTWLHGLSGCGKTILSSSIIGLLQHEVPPPCPLIYFFFDFRDSTKQSLDGMLRSLIMQLYQQLPHLRHHVEESCEYHKGGTQQPSTDSLKILYDTMARDAAWLRMVLDAIDEAPKRRDLLDWLESSVGRKEYNLQLIVTSRLEEDIETAFLRCVNPEHHVNIQQNMVDTDIRSYVCHRVLDEQAFKRWQRQPKVQARIVEDLTRKAGGMFRWVVCQLDVLEQCVDYISLCKALETLPKTLDETYDRMLAAISEVNFNQATTVLNLLLWSENYQPLSLGAIVDALAVRLDVEPGFDPENRMPYPRDMMRLCSSLVSIDRKGNEDCPAEWTLQLAHFSVKEYLVSSRVLEEFRRPLNEKLAKTHLAKVCLEYLRCIEIGPDISLVLEKYPLSRYSVESWAIMASGADAADHSLWDLIKALFNEVDGVYSMVDHISHSRGPPPEALYYASLLGSLPAVTNLLHSGVNVYINNQSERRRSALQAASEKGHTEIVRILFDSGYNVNIDDFDGVTALHAASRSGHMELVQILLDNGADLSKRDHLGETAFFAASIRGNTKIAQRLVSHGADINATDKQGRTAIRVAVERGFSDIVQYLHAAGAKLVMGRIST</sequence>
<accession>A0A4V4L084</accession>
<dbReference type="SMART" id="SM00248">
    <property type="entry name" value="ANK"/>
    <property type="match status" value="4"/>
</dbReference>
<dbReference type="GO" id="GO:0003824">
    <property type="term" value="F:catalytic activity"/>
    <property type="evidence" value="ECO:0007669"/>
    <property type="project" value="InterPro"/>
</dbReference>
<dbReference type="SUPFAM" id="SSF52540">
    <property type="entry name" value="P-loop containing nucleoside triphosphate hydrolases"/>
    <property type="match status" value="1"/>
</dbReference>
<dbReference type="Pfam" id="PF24883">
    <property type="entry name" value="NPHP3_N"/>
    <property type="match status" value="1"/>
</dbReference>
<dbReference type="AlphaFoldDB" id="A0A4V4L084"/>
<dbReference type="Gene3D" id="3.40.50.1580">
    <property type="entry name" value="Nucleoside phosphorylase domain"/>
    <property type="match status" value="1"/>
</dbReference>
<organism evidence="4 5">
    <name type="scientific">Aureobasidium pullulans</name>
    <name type="common">Black yeast</name>
    <name type="synonym">Pullularia pullulans</name>
    <dbReference type="NCBI Taxonomy" id="5580"/>
    <lineage>
        <taxon>Eukaryota</taxon>
        <taxon>Fungi</taxon>
        <taxon>Dikarya</taxon>
        <taxon>Ascomycota</taxon>
        <taxon>Pezizomycotina</taxon>
        <taxon>Dothideomycetes</taxon>
        <taxon>Dothideomycetidae</taxon>
        <taxon>Dothideales</taxon>
        <taxon>Saccotheciaceae</taxon>
        <taxon>Aureobasidium</taxon>
    </lineage>
</organism>
<dbReference type="SUPFAM" id="SSF48403">
    <property type="entry name" value="Ankyrin repeat"/>
    <property type="match status" value="1"/>
</dbReference>
<dbReference type="GO" id="GO:0009116">
    <property type="term" value="P:nucleoside metabolic process"/>
    <property type="evidence" value="ECO:0007669"/>
    <property type="project" value="InterPro"/>
</dbReference>
<keyword evidence="1" id="KW-0677">Repeat</keyword>
<feature type="repeat" description="ANK" evidence="2">
    <location>
        <begin position="1042"/>
        <end position="1074"/>
    </location>
</feature>
<name>A0A4V4L084_AURPU</name>
<evidence type="ECO:0000256" key="2">
    <source>
        <dbReference type="PROSITE-ProRule" id="PRU00023"/>
    </source>
</evidence>
<comment type="caution">
    <text evidence="4">The sequence shown here is derived from an EMBL/GenBank/DDBJ whole genome shotgun (WGS) entry which is preliminary data.</text>
</comment>
<dbReference type="InterPro" id="IPR056884">
    <property type="entry name" value="NPHP3-like_N"/>
</dbReference>
<gene>
    <name evidence="4" type="ORF">D6C84_07625</name>
</gene>
<dbReference type="EMBL" id="QZBT01000135">
    <property type="protein sequence ID" value="THZ80196.1"/>
    <property type="molecule type" value="Genomic_DNA"/>
</dbReference>
<feature type="domain" description="Nephrocystin 3-like N-terminal" evidence="3">
    <location>
        <begin position="483"/>
        <end position="644"/>
    </location>
</feature>
<evidence type="ECO:0000259" key="3">
    <source>
        <dbReference type="Pfam" id="PF24883"/>
    </source>
</evidence>
<dbReference type="InterPro" id="IPR053137">
    <property type="entry name" value="NLR-like"/>
</dbReference>
<dbReference type="Pfam" id="PF12796">
    <property type="entry name" value="Ank_2"/>
    <property type="match status" value="1"/>
</dbReference>
<protein>
    <submittedName>
        <fullName evidence="4">Pfs, NACHT and ankyrin domain protein</fullName>
    </submittedName>
</protein>
<dbReference type="InterPro" id="IPR036770">
    <property type="entry name" value="Ankyrin_rpt-contain_sf"/>
</dbReference>
<dbReference type="PRINTS" id="PR01415">
    <property type="entry name" value="ANKYRIN"/>
</dbReference>
<proteinExistence type="predicted"/>
<dbReference type="SUPFAM" id="SSF53167">
    <property type="entry name" value="Purine and uridine phosphorylases"/>
    <property type="match status" value="1"/>
</dbReference>
<dbReference type="Gene3D" id="1.25.40.20">
    <property type="entry name" value="Ankyrin repeat-containing domain"/>
    <property type="match status" value="1"/>
</dbReference>
<dbReference type="InterPro" id="IPR002110">
    <property type="entry name" value="Ankyrin_rpt"/>
</dbReference>
<feature type="repeat" description="ANK" evidence="2">
    <location>
        <begin position="976"/>
        <end position="1008"/>
    </location>
</feature>
<evidence type="ECO:0000256" key="1">
    <source>
        <dbReference type="ARBA" id="ARBA00022737"/>
    </source>
</evidence>
<evidence type="ECO:0000313" key="4">
    <source>
        <dbReference type="EMBL" id="THZ80196.1"/>
    </source>
</evidence>
<dbReference type="InterPro" id="IPR035994">
    <property type="entry name" value="Nucleoside_phosphorylase_sf"/>
</dbReference>
<keyword evidence="2" id="KW-0040">ANK repeat</keyword>
<dbReference type="PANTHER" id="PTHR46082:SF11">
    <property type="entry name" value="AAA+ ATPASE DOMAIN-CONTAINING PROTEIN-RELATED"/>
    <property type="match status" value="1"/>
</dbReference>
<dbReference type="Proteomes" id="UP000310039">
    <property type="component" value="Unassembled WGS sequence"/>
</dbReference>
<dbReference type="PROSITE" id="PS50297">
    <property type="entry name" value="ANK_REP_REGION"/>
    <property type="match status" value="3"/>
</dbReference>
<dbReference type="PROSITE" id="PS50088">
    <property type="entry name" value="ANK_REPEAT"/>
    <property type="match status" value="3"/>
</dbReference>
<dbReference type="InterPro" id="IPR027417">
    <property type="entry name" value="P-loop_NTPase"/>
</dbReference>
<feature type="repeat" description="ANK" evidence="2">
    <location>
        <begin position="1009"/>
        <end position="1041"/>
    </location>
</feature>
<dbReference type="Pfam" id="PF13637">
    <property type="entry name" value="Ank_4"/>
    <property type="match status" value="1"/>
</dbReference>
<dbReference type="PANTHER" id="PTHR46082">
    <property type="entry name" value="ATP/GTP-BINDING PROTEIN-RELATED"/>
    <property type="match status" value="1"/>
</dbReference>
<reference evidence="4 5" key="1">
    <citation type="submission" date="2018-10" db="EMBL/GenBank/DDBJ databases">
        <title>Fifty Aureobasidium pullulans genomes reveal a recombining polyextremotolerant generalist.</title>
        <authorList>
            <person name="Gostincar C."/>
            <person name="Turk M."/>
            <person name="Zajc J."/>
            <person name="Gunde-Cimerman N."/>
        </authorList>
    </citation>
    <scope>NUCLEOTIDE SEQUENCE [LARGE SCALE GENOMIC DNA]</scope>
    <source>
        <strain evidence="4 5">EXF-3403</strain>
    </source>
</reference>
<dbReference type="Gene3D" id="3.40.50.300">
    <property type="entry name" value="P-loop containing nucleotide triphosphate hydrolases"/>
    <property type="match status" value="1"/>
</dbReference>